<feature type="compositionally biased region" description="Basic and acidic residues" evidence="8">
    <location>
        <begin position="772"/>
        <end position="790"/>
    </location>
</feature>
<feature type="compositionally biased region" description="Low complexity" evidence="8">
    <location>
        <begin position="299"/>
        <end position="309"/>
    </location>
</feature>
<evidence type="ECO:0000256" key="4">
    <source>
        <dbReference type="ARBA" id="ARBA00022833"/>
    </source>
</evidence>
<keyword evidence="5 7" id="KW-0694">RNA-binding</keyword>
<dbReference type="InterPro" id="IPR012677">
    <property type="entry name" value="Nucleotide-bd_a/b_plait_sf"/>
</dbReference>
<feature type="region of interest" description="Disordered" evidence="8">
    <location>
        <begin position="479"/>
        <end position="505"/>
    </location>
</feature>
<dbReference type="OrthoDB" id="336240at2759"/>
<keyword evidence="2" id="KW-0677">Repeat</keyword>
<comment type="caution">
    <text evidence="11">The sequence shown here is derived from an EMBL/GenBank/DDBJ whole genome shotgun (WGS) entry which is preliminary data.</text>
</comment>
<dbReference type="InterPro" id="IPR035979">
    <property type="entry name" value="RBD_domain_sf"/>
</dbReference>
<protein>
    <submittedName>
        <fullName evidence="11">3099_t:CDS:1</fullName>
    </submittedName>
</protein>
<evidence type="ECO:0000256" key="8">
    <source>
        <dbReference type="SAM" id="MobiDB-lite"/>
    </source>
</evidence>
<feature type="compositionally biased region" description="Basic and acidic residues" evidence="8">
    <location>
        <begin position="529"/>
        <end position="548"/>
    </location>
</feature>
<feature type="region of interest" description="Disordered" evidence="8">
    <location>
        <begin position="1135"/>
        <end position="1156"/>
    </location>
</feature>
<dbReference type="Gene3D" id="3.30.70.330">
    <property type="match status" value="1"/>
</dbReference>
<dbReference type="InterPro" id="IPR001841">
    <property type="entry name" value="Znf_RING"/>
</dbReference>
<dbReference type="SMART" id="SM00360">
    <property type="entry name" value="RRM"/>
    <property type="match status" value="1"/>
</dbReference>
<keyword evidence="1" id="KW-0479">Metal-binding</keyword>
<accession>A0A9N9BC72</accession>
<dbReference type="CDD" id="cd12254">
    <property type="entry name" value="RRM_hnRNPH_ESRPs_RBM12_like"/>
    <property type="match status" value="1"/>
</dbReference>
<keyword evidence="4" id="KW-0862">Zinc</keyword>
<feature type="compositionally biased region" description="Polar residues" evidence="8">
    <location>
        <begin position="813"/>
        <end position="829"/>
    </location>
</feature>
<dbReference type="Gene3D" id="3.30.40.10">
    <property type="entry name" value="Zinc/RING finger domain, C3HC4 (zinc finger)"/>
    <property type="match status" value="1"/>
</dbReference>
<feature type="compositionally biased region" description="Polar residues" evidence="8">
    <location>
        <begin position="1135"/>
        <end position="1149"/>
    </location>
</feature>
<sequence>MATYKQKPIRIQRKPASSDSEENSASEKEWFVFGNRTAKKEPRSVELSRNITTTTASEDDEWHMLSDATSLVDENSSVLEGISDVSSGGSGFNSEVEVVVDESQDNALGFSTPKPYSRLMPAHDGTGDFSNPTSSEVSISHPDSSIPINSQHDKIDSTRHESVDTDEQSRSDNKNRRSGIFKNELTALTLRVLEDPNLASNNNSSTNREISLNHSNPPQPSFFAPLFNLSVSVPSLSRRNQKRHDTRYSEQNISRLANNIINSRDALSINFLPTLNKETLDEIFANKDNNNITNDSERSNSTNNLTSSNETAQQSASRPTRNSSEVSSILSTVWMSFRRFTSNIINADVELYNDISLATAMSLESSNSNSFGGGLASIIAEMGDNNRYTYDACYLPFGNHLTFTDLPLGDRENIFSYKHQISSTASSSYNIKSESNLNKTRTSRSSLNLRGFFNRRNSSGSNTDCGLENARTEETLKKYSQDSKTTVNVTPSSHMTSESKENVKKTAKPSVEEVCERLVEVALAGNANAKKDKDNAHKKNSNSKRDGGDIIISDKPTFSANRAQTANIFHLVPPRRANIDCNNNVVNTRYGGDTTINIRSEFEHLNTPSSTITATSSNPLFGSAISYNDHLYGNQNAKVEIENYGITKSKINERQVFHDNNIATSSSIVNPYDRYFSFRSIELNQMSSNLVHSTPINPSTYHVPTQPQPIIKKSISICSLCDNGNVLLIPCGHRMCESCVHILRSNTVKSSSKTHSECPICETTITEFKRLSQNEPRTNKIDRTPSKSEELQDVYKQQQQQSNQDTSRRTIQQEEMNSSNRQEFNNNSYPTPPNSDEKNQTVLNRIDEDTTRPISWAFPGYTPPLIPRPNQTLANNRPQQIAFLELSKSATPFNWPVVKINNIPWDISLKDIKNFFSAFQLPDPSKYAQSIHIIMDRTTGKTLSEAFVEFVASADADRAVDLRNMKPMKGRLISCTRSSQEELMKAVFPKWKGSFYGCNAVVTDETREKGANKPVTTIPFVTREEMNSLLVVCRNYKLHFSRKCAERPFENIISILVKFPFHQSDLYTTLQRDLLFEMLKLAIESLKIHLNKEYHRIEETLLERMLRAGILTPVFTERQKLMIVQIPDTTFENVNTSPSTFTRSSNKGFPSSPKYKSSPREYIPKYSGVFDPFRDDHDIKTMLYKDRDAPQPSKTKPAPSFNSYLLPNPPQSLYGAFQPFYSGTDFINRSKQIWGWPKQVNVLSPSSTPERTTTSSLQQLNRDQGLYFDTGNNPFFVKDFDGYSQER</sequence>
<feature type="region of interest" description="Disordered" evidence="8">
    <location>
        <begin position="197"/>
        <end position="217"/>
    </location>
</feature>
<keyword evidence="12" id="KW-1185">Reference proteome</keyword>
<feature type="compositionally biased region" description="Polar residues" evidence="8">
    <location>
        <begin position="198"/>
        <end position="216"/>
    </location>
</feature>
<dbReference type="PROSITE" id="PS50089">
    <property type="entry name" value="ZF_RING_2"/>
    <property type="match status" value="1"/>
</dbReference>
<keyword evidence="3 6" id="KW-0863">Zinc-finger</keyword>
<feature type="compositionally biased region" description="Polar residues" evidence="8">
    <location>
        <begin position="128"/>
        <end position="150"/>
    </location>
</feature>
<feature type="domain" description="RRM" evidence="10">
    <location>
        <begin position="896"/>
        <end position="980"/>
    </location>
</feature>
<feature type="region of interest" description="Disordered" evidence="8">
    <location>
        <begin position="111"/>
        <end position="178"/>
    </location>
</feature>
<evidence type="ECO:0000256" key="1">
    <source>
        <dbReference type="ARBA" id="ARBA00022723"/>
    </source>
</evidence>
<dbReference type="SUPFAM" id="SSF54928">
    <property type="entry name" value="RNA-binding domain, RBD"/>
    <property type="match status" value="1"/>
</dbReference>
<dbReference type="SUPFAM" id="SSF57850">
    <property type="entry name" value="RING/U-box"/>
    <property type="match status" value="1"/>
</dbReference>
<dbReference type="InterPro" id="IPR013083">
    <property type="entry name" value="Znf_RING/FYVE/PHD"/>
</dbReference>
<feature type="domain" description="RING-type" evidence="9">
    <location>
        <begin position="718"/>
        <end position="762"/>
    </location>
</feature>
<evidence type="ECO:0000256" key="7">
    <source>
        <dbReference type="PROSITE-ProRule" id="PRU00176"/>
    </source>
</evidence>
<feature type="compositionally biased region" description="Polar residues" evidence="8">
    <location>
        <begin position="310"/>
        <end position="323"/>
    </location>
</feature>
<evidence type="ECO:0000256" key="3">
    <source>
        <dbReference type="ARBA" id="ARBA00022771"/>
    </source>
</evidence>
<dbReference type="PROSITE" id="PS50102">
    <property type="entry name" value="RRM"/>
    <property type="match status" value="1"/>
</dbReference>
<name>A0A9N9BC72_9GLOM</name>
<feature type="region of interest" description="Disordered" evidence="8">
    <location>
        <begin position="772"/>
        <end position="839"/>
    </location>
</feature>
<dbReference type="InterPro" id="IPR017907">
    <property type="entry name" value="Znf_RING_CS"/>
</dbReference>
<evidence type="ECO:0000313" key="11">
    <source>
        <dbReference type="EMBL" id="CAG8558717.1"/>
    </source>
</evidence>
<evidence type="ECO:0000256" key="5">
    <source>
        <dbReference type="ARBA" id="ARBA00022884"/>
    </source>
</evidence>
<dbReference type="Pfam" id="PF00076">
    <property type="entry name" value="RRM_1"/>
    <property type="match status" value="1"/>
</dbReference>
<evidence type="ECO:0000256" key="2">
    <source>
        <dbReference type="ARBA" id="ARBA00022737"/>
    </source>
</evidence>
<reference evidence="11" key="1">
    <citation type="submission" date="2021-06" db="EMBL/GenBank/DDBJ databases">
        <authorList>
            <person name="Kallberg Y."/>
            <person name="Tangrot J."/>
            <person name="Rosling A."/>
        </authorList>
    </citation>
    <scope>NUCLEOTIDE SEQUENCE</scope>
    <source>
        <strain evidence="11">FL130A</strain>
    </source>
</reference>
<dbReference type="GO" id="GO:0008270">
    <property type="term" value="F:zinc ion binding"/>
    <property type="evidence" value="ECO:0007669"/>
    <property type="project" value="UniProtKB-KW"/>
</dbReference>
<dbReference type="PROSITE" id="PS00518">
    <property type="entry name" value="ZF_RING_1"/>
    <property type="match status" value="1"/>
</dbReference>
<feature type="region of interest" description="Disordered" evidence="8">
    <location>
        <begin position="288"/>
        <end position="323"/>
    </location>
</feature>
<feature type="region of interest" description="Disordered" evidence="8">
    <location>
        <begin position="1"/>
        <end position="27"/>
    </location>
</feature>
<dbReference type="CDD" id="cd16449">
    <property type="entry name" value="RING-HC"/>
    <property type="match status" value="1"/>
</dbReference>
<dbReference type="InterPro" id="IPR000504">
    <property type="entry name" value="RRM_dom"/>
</dbReference>
<evidence type="ECO:0000256" key="6">
    <source>
        <dbReference type="PROSITE-ProRule" id="PRU00175"/>
    </source>
</evidence>
<evidence type="ECO:0000259" key="9">
    <source>
        <dbReference type="PROSITE" id="PS50089"/>
    </source>
</evidence>
<proteinExistence type="predicted"/>
<evidence type="ECO:0000259" key="10">
    <source>
        <dbReference type="PROSITE" id="PS50102"/>
    </source>
</evidence>
<evidence type="ECO:0000313" key="12">
    <source>
        <dbReference type="Proteomes" id="UP000789508"/>
    </source>
</evidence>
<feature type="region of interest" description="Disordered" evidence="8">
    <location>
        <begin position="529"/>
        <end position="551"/>
    </location>
</feature>
<dbReference type="InterPro" id="IPR050666">
    <property type="entry name" value="ESRP"/>
</dbReference>
<dbReference type="EMBL" id="CAJVPS010002054">
    <property type="protein sequence ID" value="CAG8558717.1"/>
    <property type="molecule type" value="Genomic_DNA"/>
</dbReference>
<dbReference type="Proteomes" id="UP000789508">
    <property type="component" value="Unassembled WGS sequence"/>
</dbReference>
<dbReference type="PANTHER" id="PTHR13976">
    <property type="entry name" value="HETEROGENEOUS NUCLEAR RIBONUCLEOPROTEIN-RELATED"/>
    <property type="match status" value="1"/>
</dbReference>
<feature type="compositionally biased region" description="Polar residues" evidence="8">
    <location>
        <begin position="482"/>
        <end position="496"/>
    </location>
</feature>
<dbReference type="GO" id="GO:0003723">
    <property type="term" value="F:RNA binding"/>
    <property type="evidence" value="ECO:0007669"/>
    <property type="project" value="UniProtKB-UniRule"/>
</dbReference>
<organism evidence="11 12">
    <name type="scientific">Ambispora leptoticha</name>
    <dbReference type="NCBI Taxonomy" id="144679"/>
    <lineage>
        <taxon>Eukaryota</taxon>
        <taxon>Fungi</taxon>
        <taxon>Fungi incertae sedis</taxon>
        <taxon>Mucoromycota</taxon>
        <taxon>Glomeromycotina</taxon>
        <taxon>Glomeromycetes</taxon>
        <taxon>Archaeosporales</taxon>
        <taxon>Ambisporaceae</taxon>
        <taxon>Ambispora</taxon>
    </lineage>
</organism>
<feature type="compositionally biased region" description="Basic and acidic residues" evidence="8">
    <location>
        <begin position="151"/>
        <end position="175"/>
    </location>
</feature>
<gene>
    <name evidence="11" type="ORF">ALEPTO_LOCUS6244</name>
</gene>
<dbReference type="SMART" id="SM00184">
    <property type="entry name" value="RING"/>
    <property type="match status" value="1"/>
</dbReference>